<dbReference type="SMART" id="SM00086">
    <property type="entry name" value="PAC"/>
    <property type="match status" value="2"/>
</dbReference>
<accession>A0ABS0GDI8</accession>
<dbReference type="SUPFAM" id="SSF55785">
    <property type="entry name" value="PYP-like sensor domain (PAS domain)"/>
    <property type="match status" value="2"/>
</dbReference>
<dbReference type="InterPro" id="IPR000700">
    <property type="entry name" value="PAS-assoc_C"/>
</dbReference>
<dbReference type="PROSITE" id="PS50111">
    <property type="entry name" value="CHEMOTAXIS_TRANSDUC_2"/>
    <property type="match status" value="1"/>
</dbReference>
<evidence type="ECO:0000256" key="2">
    <source>
        <dbReference type="ARBA" id="ARBA00023224"/>
    </source>
</evidence>
<gene>
    <name evidence="7" type="ORF">I1A42_07880</name>
</gene>
<evidence type="ECO:0000313" key="7">
    <source>
        <dbReference type="EMBL" id="MBF9000478.1"/>
    </source>
</evidence>
<dbReference type="PANTHER" id="PTHR32089:SF112">
    <property type="entry name" value="LYSOZYME-LIKE PROTEIN-RELATED"/>
    <property type="match status" value="1"/>
</dbReference>
<feature type="domain" description="Methyl-accepting transducer" evidence="5">
    <location>
        <begin position="341"/>
        <end position="417"/>
    </location>
</feature>
<evidence type="ECO:0000259" key="5">
    <source>
        <dbReference type="PROSITE" id="PS50111"/>
    </source>
</evidence>
<protein>
    <submittedName>
        <fullName evidence="7">PAS domain-containing protein</fullName>
    </submittedName>
</protein>
<reference evidence="7 8" key="1">
    <citation type="submission" date="2020-11" db="EMBL/GenBank/DDBJ databases">
        <title>Vibrio nitrifigilis sp. nov., a marine nitrogen-fixing bacterium isolated from the lagoon sediment of an islet inside an atoll.</title>
        <authorList>
            <person name="Wang L.-T."/>
            <person name="Shieh W.Y."/>
        </authorList>
    </citation>
    <scope>NUCLEOTIDE SEQUENCE [LARGE SCALE GENOMIC DNA]</scope>
    <source>
        <strain evidence="7 8">NFV-1</strain>
    </source>
</reference>
<dbReference type="InterPro" id="IPR035965">
    <property type="entry name" value="PAS-like_dom_sf"/>
</dbReference>
<dbReference type="SUPFAM" id="SSF58104">
    <property type="entry name" value="Methyl-accepting chemotaxis protein (MCP) signaling domain"/>
    <property type="match status" value="1"/>
</dbReference>
<dbReference type="InterPro" id="IPR004089">
    <property type="entry name" value="MCPsignal_dom"/>
</dbReference>
<feature type="domain" description="PAC" evidence="6">
    <location>
        <begin position="147"/>
        <end position="199"/>
    </location>
</feature>
<evidence type="ECO:0000256" key="1">
    <source>
        <dbReference type="ARBA" id="ARBA00004370"/>
    </source>
</evidence>
<dbReference type="PROSITE" id="PS50113">
    <property type="entry name" value="PAC"/>
    <property type="match status" value="2"/>
</dbReference>
<comment type="subcellular location">
    <subcellularLocation>
        <location evidence="1">Membrane</location>
    </subcellularLocation>
</comment>
<proteinExistence type="predicted"/>
<evidence type="ECO:0000256" key="4">
    <source>
        <dbReference type="SAM" id="Coils"/>
    </source>
</evidence>
<dbReference type="InterPro" id="IPR001610">
    <property type="entry name" value="PAC"/>
</dbReference>
<dbReference type="EMBL" id="JADPMR010000001">
    <property type="protein sequence ID" value="MBF9000478.1"/>
    <property type="molecule type" value="Genomic_DNA"/>
</dbReference>
<feature type="coiled-coil region" evidence="4">
    <location>
        <begin position="23"/>
        <end position="64"/>
    </location>
</feature>
<feature type="domain" description="PAC" evidence="6">
    <location>
        <begin position="286"/>
        <end position="338"/>
    </location>
</feature>
<dbReference type="CDD" id="cd00130">
    <property type="entry name" value="PAS"/>
    <property type="match status" value="2"/>
</dbReference>
<organism evidence="7 8">
    <name type="scientific">Vibrio nitrifigilis</name>
    <dbReference type="NCBI Taxonomy" id="2789781"/>
    <lineage>
        <taxon>Bacteria</taxon>
        <taxon>Pseudomonadati</taxon>
        <taxon>Pseudomonadota</taxon>
        <taxon>Gammaproteobacteria</taxon>
        <taxon>Vibrionales</taxon>
        <taxon>Vibrionaceae</taxon>
        <taxon>Vibrio</taxon>
    </lineage>
</organism>
<dbReference type="InterPro" id="IPR013655">
    <property type="entry name" value="PAS_fold_3"/>
</dbReference>
<dbReference type="PANTHER" id="PTHR32089">
    <property type="entry name" value="METHYL-ACCEPTING CHEMOTAXIS PROTEIN MCPB"/>
    <property type="match status" value="1"/>
</dbReference>
<name>A0ABS0GDI8_9VIBR</name>
<evidence type="ECO:0000259" key="6">
    <source>
        <dbReference type="PROSITE" id="PS50113"/>
    </source>
</evidence>
<evidence type="ECO:0000313" key="8">
    <source>
        <dbReference type="Proteomes" id="UP000597206"/>
    </source>
</evidence>
<dbReference type="Pfam" id="PF08447">
    <property type="entry name" value="PAS_3"/>
    <property type="match status" value="2"/>
</dbReference>
<dbReference type="Gene3D" id="1.10.287.950">
    <property type="entry name" value="Methyl-accepting chemotaxis protein"/>
    <property type="match status" value="1"/>
</dbReference>
<sequence>MLSKQAHSNLDAKNRFDSLLCLTQSLVEQVHLLENDKQTLESDIAELTQQLQSNEHELQSIEQRFHLMGEATADGLWDLTFIPGRDFDEDYPFWWSQGFRHLLGFNDERDFPNVARSWSDRLHPEDKQPTFDAFMAHLNDKSGQTGYDVQYRLKHRNGEYRWFQARGATLRDSKGEPLRVAGALADIHEQKIKQGELDKFIDRFELANEMLSDGLWDMEVIAGDPVNPNNPFWWSDQFRRLLGFETEKEFPNVLDSWASRLHPDDAERTFKVFVDHLTDKSGRTPYDVSYRLKMKSGEFRWFRAKGETKRDQYGNPLRVVGALTDIEAQKQQERARETELETQQQMQDNFTKIGEIVTIISDIAKQTNLLALNAAIEAARAGEQGRGFAVVADEVRTLASRTQSATEQATELVSGNP</sequence>
<dbReference type="Proteomes" id="UP000597206">
    <property type="component" value="Unassembled WGS sequence"/>
</dbReference>
<dbReference type="Gene3D" id="3.30.450.20">
    <property type="entry name" value="PAS domain"/>
    <property type="match status" value="2"/>
</dbReference>
<dbReference type="NCBIfam" id="TIGR00229">
    <property type="entry name" value="sensory_box"/>
    <property type="match status" value="2"/>
</dbReference>
<keyword evidence="8" id="KW-1185">Reference proteome</keyword>
<dbReference type="Pfam" id="PF00015">
    <property type="entry name" value="MCPsignal"/>
    <property type="match status" value="1"/>
</dbReference>
<dbReference type="InterPro" id="IPR000014">
    <property type="entry name" value="PAS"/>
</dbReference>
<keyword evidence="2 3" id="KW-0807">Transducer</keyword>
<comment type="caution">
    <text evidence="7">The sequence shown here is derived from an EMBL/GenBank/DDBJ whole genome shotgun (WGS) entry which is preliminary data.</text>
</comment>
<keyword evidence="4" id="KW-0175">Coiled coil</keyword>
<evidence type="ECO:0000256" key="3">
    <source>
        <dbReference type="PROSITE-ProRule" id="PRU00284"/>
    </source>
</evidence>